<dbReference type="GO" id="GO:0006139">
    <property type="term" value="P:nucleobase-containing compound metabolic process"/>
    <property type="evidence" value="ECO:0007669"/>
    <property type="project" value="InterPro"/>
</dbReference>
<dbReference type="Pfam" id="PF01612">
    <property type="entry name" value="DNA_pol_A_exo1"/>
    <property type="match status" value="1"/>
</dbReference>
<feature type="region of interest" description="Disordered" evidence="1">
    <location>
        <begin position="1"/>
        <end position="21"/>
    </location>
</feature>
<feature type="domain" description="3'-5' exonuclease" evidence="2">
    <location>
        <begin position="86"/>
        <end position="138"/>
    </location>
</feature>
<dbReference type="EMBL" id="JAIWYP010000007">
    <property type="protein sequence ID" value="KAH3793704.1"/>
    <property type="molecule type" value="Genomic_DNA"/>
</dbReference>
<dbReference type="PANTHER" id="PTHR47765">
    <property type="entry name" value="3'-5' EXONUCLEASE DOMAIN-CONTAINING PROTEIN"/>
    <property type="match status" value="1"/>
</dbReference>
<gene>
    <name evidence="3" type="ORF">DPMN_147222</name>
</gene>
<reference evidence="3" key="1">
    <citation type="journal article" date="2019" name="bioRxiv">
        <title>The Genome of the Zebra Mussel, Dreissena polymorpha: A Resource for Invasive Species Research.</title>
        <authorList>
            <person name="McCartney M.A."/>
            <person name="Auch B."/>
            <person name="Kono T."/>
            <person name="Mallez S."/>
            <person name="Zhang Y."/>
            <person name="Obille A."/>
            <person name="Becker A."/>
            <person name="Abrahante J.E."/>
            <person name="Garbe J."/>
            <person name="Badalamenti J.P."/>
            <person name="Herman A."/>
            <person name="Mangelson H."/>
            <person name="Liachko I."/>
            <person name="Sullivan S."/>
            <person name="Sone E.D."/>
            <person name="Koren S."/>
            <person name="Silverstein K.A.T."/>
            <person name="Beckman K.B."/>
            <person name="Gohl D.M."/>
        </authorList>
    </citation>
    <scope>NUCLEOTIDE SEQUENCE</scope>
    <source>
        <strain evidence="3">Duluth1</strain>
        <tissue evidence="3">Whole animal</tissue>
    </source>
</reference>
<evidence type="ECO:0000256" key="1">
    <source>
        <dbReference type="SAM" id="MobiDB-lite"/>
    </source>
</evidence>
<dbReference type="Proteomes" id="UP000828390">
    <property type="component" value="Unassembled WGS sequence"/>
</dbReference>
<dbReference type="GO" id="GO:0008408">
    <property type="term" value="F:3'-5' exonuclease activity"/>
    <property type="evidence" value="ECO:0007669"/>
    <property type="project" value="InterPro"/>
</dbReference>
<keyword evidence="4" id="KW-1185">Reference proteome</keyword>
<accession>A0A9D4F7D9</accession>
<dbReference type="Gene3D" id="3.30.420.10">
    <property type="entry name" value="Ribonuclease H-like superfamily/Ribonuclease H"/>
    <property type="match status" value="1"/>
</dbReference>
<comment type="caution">
    <text evidence="3">The sequence shown here is derived from an EMBL/GenBank/DDBJ whole genome shotgun (WGS) entry which is preliminary data.</text>
</comment>
<dbReference type="InterPro" id="IPR036397">
    <property type="entry name" value="RNaseH_sf"/>
</dbReference>
<dbReference type="InterPro" id="IPR012337">
    <property type="entry name" value="RNaseH-like_sf"/>
</dbReference>
<organism evidence="3 4">
    <name type="scientific">Dreissena polymorpha</name>
    <name type="common">Zebra mussel</name>
    <name type="synonym">Mytilus polymorpha</name>
    <dbReference type="NCBI Taxonomy" id="45954"/>
    <lineage>
        <taxon>Eukaryota</taxon>
        <taxon>Metazoa</taxon>
        <taxon>Spiralia</taxon>
        <taxon>Lophotrochozoa</taxon>
        <taxon>Mollusca</taxon>
        <taxon>Bivalvia</taxon>
        <taxon>Autobranchia</taxon>
        <taxon>Heteroconchia</taxon>
        <taxon>Euheterodonta</taxon>
        <taxon>Imparidentia</taxon>
        <taxon>Neoheterodontei</taxon>
        <taxon>Myida</taxon>
        <taxon>Dreissenoidea</taxon>
        <taxon>Dreissenidae</taxon>
        <taxon>Dreissena</taxon>
    </lineage>
</organism>
<evidence type="ECO:0000313" key="4">
    <source>
        <dbReference type="Proteomes" id="UP000828390"/>
    </source>
</evidence>
<name>A0A9D4F7D9_DREPO</name>
<protein>
    <recommendedName>
        <fullName evidence="2">3'-5' exonuclease domain-containing protein</fullName>
    </recommendedName>
</protein>
<dbReference type="AlphaFoldDB" id="A0A9D4F7D9"/>
<dbReference type="InterPro" id="IPR002562">
    <property type="entry name" value="3'-5'_exonuclease_dom"/>
</dbReference>
<reference evidence="3" key="2">
    <citation type="submission" date="2020-11" db="EMBL/GenBank/DDBJ databases">
        <authorList>
            <person name="McCartney M.A."/>
            <person name="Auch B."/>
            <person name="Kono T."/>
            <person name="Mallez S."/>
            <person name="Becker A."/>
            <person name="Gohl D.M."/>
            <person name="Silverstein K.A.T."/>
            <person name="Koren S."/>
            <person name="Bechman K.B."/>
            <person name="Herman A."/>
            <person name="Abrahante J.E."/>
            <person name="Garbe J."/>
        </authorList>
    </citation>
    <scope>NUCLEOTIDE SEQUENCE</scope>
    <source>
        <strain evidence="3">Duluth1</strain>
        <tissue evidence="3">Whole animal</tissue>
    </source>
</reference>
<dbReference type="GO" id="GO:0003676">
    <property type="term" value="F:nucleic acid binding"/>
    <property type="evidence" value="ECO:0007669"/>
    <property type="project" value="InterPro"/>
</dbReference>
<sequence length="233" mass="25928">MSGTAMASTLEVPGTASSGTWGFPGTASVSAEDWDSFCFTEDEIKAAYHQLKLKESPAVFLVENDASDVVYRPEPEGQGDGEGHERGLSDVVKRCLGRPLDKSEQMSNWERRPLKTEQVKYAALDAYVLLELYDVLIKLAQDQGDDIDLEPSISKKWLRPSNNEKKRAKQRGDHRQKPARKLPTKPIPFPGQPCSPGIYGLSWIPCFKAWADSSAAVVSMFTSWTHMLNTLRP</sequence>
<feature type="region of interest" description="Disordered" evidence="1">
    <location>
        <begin position="158"/>
        <end position="187"/>
    </location>
</feature>
<feature type="compositionally biased region" description="Basic and acidic residues" evidence="1">
    <location>
        <begin position="162"/>
        <end position="176"/>
    </location>
</feature>
<dbReference type="SUPFAM" id="SSF53098">
    <property type="entry name" value="Ribonuclease H-like"/>
    <property type="match status" value="1"/>
</dbReference>
<dbReference type="PANTHER" id="PTHR47765:SF2">
    <property type="entry name" value="EXONUCLEASE MUT-7 HOMOLOG"/>
    <property type="match status" value="1"/>
</dbReference>
<evidence type="ECO:0000259" key="2">
    <source>
        <dbReference type="Pfam" id="PF01612"/>
    </source>
</evidence>
<dbReference type="InterPro" id="IPR052408">
    <property type="entry name" value="Exonuclease_MUT-7-like"/>
</dbReference>
<proteinExistence type="predicted"/>
<evidence type="ECO:0000313" key="3">
    <source>
        <dbReference type="EMBL" id="KAH3793704.1"/>
    </source>
</evidence>